<protein>
    <submittedName>
        <fullName evidence="3">Hypp6993 protein</fullName>
    </submittedName>
</protein>
<evidence type="ECO:0000313" key="3">
    <source>
        <dbReference type="EMBL" id="CAH1242849.1"/>
    </source>
</evidence>
<feature type="chain" id="PRO_5035451177" evidence="1">
    <location>
        <begin position="33"/>
        <end position="136"/>
    </location>
</feature>
<dbReference type="AlphaFoldDB" id="A0A8K0EB08"/>
<feature type="signal peptide" evidence="1">
    <location>
        <begin position="1"/>
        <end position="32"/>
    </location>
</feature>
<evidence type="ECO:0000259" key="2">
    <source>
        <dbReference type="PROSITE" id="PS50948"/>
    </source>
</evidence>
<dbReference type="EMBL" id="OV696698">
    <property type="protein sequence ID" value="CAH1242849.1"/>
    <property type="molecule type" value="Genomic_DNA"/>
</dbReference>
<dbReference type="InterPro" id="IPR003609">
    <property type="entry name" value="Pan_app"/>
</dbReference>
<proteinExistence type="predicted"/>
<dbReference type="SMART" id="SM00473">
    <property type="entry name" value="PAN_AP"/>
    <property type="match status" value="1"/>
</dbReference>
<dbReference type="Proteomes" id="UP000838412">
    <property type="component" value="Chromosome 13"/>
</dbReference>
<dbReference type="CDD" id="cd01099">
    <property type="entry name" value="PAN_AP_HGF"/>
    <property type="match status" value="1"/>
</dbReference>
<sequence length="136" mass="15563">MYCDQEEVIFRNMAVNVLFWLLVCLFGRFAEANTSLSWFDFYDGKVLSGHNDEVIGGINEEECARRCLVGTSTVPSGSCLSFDYDNQYSKCILSRSNKDTPGAVFSYSDPPSRFDYYHRTVFMLELLPQLARHVLD</sequence>
<evidence type="ECO:0000313" key="4">
    <source>
        <dbReference type="Proteomes" id="UP000838412"/>
    </source>
</evidence>
<dbReference type="Pfam" id="PF00024">
    <property type="entry name" value="PAN_1"/>
    <property type="match status" value="1"/>
</dbReference>
<dbReference type="Gene3D" id="3.50.4.10">
    <property type="entry name" value="Hepatocyte Growth Factor"/>
    <property type="match status" value="1"/>
</dbReference>
<keyword evidence="1" id="KW-0732">Signal</keyword>
<name>A0A8K0EB08_BRALA</name>
<dbReference type="PROSITE" id="PS50948">
    <property type="entry name" value="PAN"/>
    <property type="match status" value="1"/>
</dbReference>
<reference evidence="3" key="1">
    <citation type="submission" date="2022-01" db="EMBL/GenBank/DDBJ databases">
        <authorList>
            <person name="Braso-Vives M."/>
        </authorList>
    </citation>
    <scope>NUCLEOTIDE SEQUENCE</scope>
</reference>
<keyword evidence="4" id="KW-1185">Reference proteome</keyword>
<feature type="domain" description="Apple" evidence="2">
    <location>
        <begin position="24"/>
        <end position="121"/>
    </location>
</feature>
<organism evidence="3 4">
    <name type="scientific">Branchiostoma lanceolatum</name>
    <name type="common">Common lancelet</name>
    <name type="synonym">Amphioxus lanceolatum</name>
    <dbReference type="NCBI Taxonomy" id="7740"/>
    <lineage>
        <taxon>Eukaryota</taxon>
        <taxon>Metazoa</taxon>
        <taxon>Chordata</taxon>
        <taxon>Cephalochordata</taxon>
        <taxon>Leptocardii</taxon>
        <taxon>Amphioxiformes</taxon>
        <taxon>Branchiostomatidae</taxon>
        <taxon>Branchiostoma</taxon>
    </lineage>
</organism>
<evidence type="ECO:0000256" key="1">
    <source>
        <dbReference type="SAM" id="SignalP"/>
    </source>
</evidence>
<dbReference type="SUPFAM" id="SSF57414">
    <property type="entry name" value="Hairpin loop containing domain-like"/>
    <property type="match status" value="1"/>
</dbReference>
<accession>A0A8K0EB08</accession>
<gene>
    <name evidence="3" type="primary">Hypp6993</name>
    <name evidence="3" type="ORF">BLAG_LOCUS6049</name>
</gene>